<dbReference type="SMART" id="SM00120">
    <property type="entry name" value="HX"/>
    <property type="match status" value="8"/>
</dbReference>
<sequence length="788" mass="89223">MSESIDQAIFTIDNQYDPQDIIIQLAERGINVRLQLDDRTLVLYDIGGDVALPVGLRQIQDVESLANNKKSLLLDAWRFRQSKEFLESKRHVPEADLDWDDPRITGVTNDIPEPDFELVESAFFVPALVAHTAPSTHTSERMINRVAVSIIIVDGPGDLELDENDQKKIVAEVQEGLDWLADQEPSAKLTWVTTVQYATVDIEPWQGSRWPVPNETFNREIRAAFQRPSDNRIFMFSGSNYIRMSANGNLDYGYPKAISDNWKGMPANFNLGIDAALWRESNDKLYLFKGDEYVRFSGIDQKMDIGYPKKIKDNWPGMPTSFQEGIDAALMRKHNGKIYFFKGDEYVRFSNVSQGIDSGYPRKIEEGWQVPSSFGKDITAALYRITNDKIYFFKKGRVNGGRYIRRPGGRGDIDEGYPKPIGLNKNEAERLWRDKAFAQLGLPVDDIKEYAQQLRASHNTDWAFIAIFTSHPITWFAYAGTPRTTMRYAPKSNNSFNRVFSHETGHIFGAPDEYANSGCICGALKGRFFRAPNDNCSNCSGTTVSCIMKNNSQAICEYTPKHLGWGAFMRSIDAALYRKSNNKVYLFSGDEYIRFSNVGGLRDDGFPTLIKNNWKGLPASFNEGIDAAFWRESNGKIYFFKGAQYVRITNPADGPDFGYPKPIADNWPGLPASFNEGIDAAFWRESNGKIYFFKGAQYVRITNPADGPDFGYPKPIADNWPGLPTSFTSGIDTALMRFDSHQIYFFKAGRYVRYSNVSNGIDPTYPRWINLNWMPFPRLLGGSVIELG</sequence>
<evidence type="ECO:0000256" key="5">
    <source>
        <dbReference type="ARBA" id="ARBA00023049"/>
    </source>
</evidence>
<keyword evidence="5" id="KW-0378">Hydrolase</keyword>
<comment type="similarity">
    <text evidence="2">Belongs to the peptidase M10A family.</text>
</comment>
<comment type="cofactor">
    <cofactor evidence="1">
        <name>Zn(2+)</name>
        <dbReference type="ChEBI" id="CHEBI:29105"/>
    </cofactor>
</comment>
<proteinExistence type="inferred from homology"/>
<reference evidence="6 7" key="1">
    <citation type="submission" date="2023-01" db="EMBL/GenBank/DDBJ databases">
        <title>Cultivation and genomic characterization of new, ubiquitous marine nitrite-oxidizing bacteria from the Nitrospirales.</title>
        <authorList>
            <person name="Mueller A.J."/>
            <person name="Daebeler A."/>
            <person name="Herbold C.W."/>
            <person name="Kirkegaard R.H."/>
            <person name="Daims H."/>
        </authorList>
    </citation>
    <scope>NUCLEOTIDE SEQUENCE [LARGE SCALE GENOMIC DNA]</scope>
    <source>
        <strain evidence="6 7">DK</strain>
    </source>
</reference>
<evidence type="ECO:0000256" key="1">
    <source>
        <dbReference type="ARBA" id="ARBA00001947"/>
    </source>
</evidence>
<dbReference type="InterPro" id="IPR036375">
    <property type="entry name" value="Hemopexin-like_dom_sf"/>
</dbReference>
<dbReference type="Proteomes" id="UP001302494">
    <property type="component" value="Chromosome"/>
</dbReference>
<keyword evidence="7" id="KW-1185">Reference proteome</keyword>
<dbReference type="PROSITE" id="PS51642">
    <property type="entry name" value="HEMOPEXIN_2"/>
    <property type="match status" value="7"/>
</dbReference>
<dbReference type="SUPFAM" id="SSF50923">
    <property type="entry name" value="Hemopexin-like domain"/>
    <property type="match status" value="3"/>
</dbReference>
<dbReference type="PANTHER" id="PTHR10201">
    <property type="entry name" value="MATRIX METALLOPROTEINASE"/>
    <property type="match status" value="1"/>
</dbReference>
<keyword evidence="4" id="KW-0677">Repeat</keyword>
<keyword evidence="3" id="KW-0732">Signal</keyword>
<dbReference type="GO" id="GO:0030198">
    <property type="term" value="P:extracellular matrix organization"/>
    <property type="evidence" value="ECO:0007669"/>
    <property type="project" value="TreeGrafter"/>
</dbReference>
<dbReference type="GO" id="GO:0030574">
    <property type="term" value="P:collagen catabolic process"/>
    <property type="evidence" value="ECO:0007669"/>
    <property type="project" value="TreeGrafter"/>
</dbReference>
<accession>A0AA96GIF4</accession>
<evidence type="ECO:0000313" key="6">
    <source>
        <dbReference type="EMBL" id="WNM62496.1"/>
    </source>
</evidence>
<dbReference type="AlphaFoldDB" id="A0AA96GIF4"/>
<dbReference type="EMBL" id="CP116968">
    <property type="protein sequence ID" value="WNM62496.1"/>
    <property type="molecule type" value="Genomic_DNA"/>
</dbReference>
<dbReference type="PANTHER" id="PTHR10201:SF291">
    <property type="entry name" value="MATRIX METALLOPROTEINASE 1, ISOFORM C-RELATED"/>
    <property type="match status" value="1"/>
</dbReference>
<evidence type="ECO:0000256" key="3">
    <source>
        <dbReference type="ARBA" id="ARBA00022729"/>
    </source>
</evidence>
<dbReference type="Gene3D" id="2.110.10.10">
    <property type="entry name" value="Hemopexin-like domain"/>
    <property type="match status" value="4"/>
</dbReference>
<evidence type="ECO:0000256" key="4">
    <source>
        <dbReference type="ARBA" id="ARBA00022737"/>
    </source>
</evidence>
<dbReference type="SUPFAM" id="SSF55486">
    <property type="entry name" value="Metalloproteases ('zincins'), catalytic domain"/>
    <property type="match status" value="1"/>
</dbReference>
<dbReference type="InterPro" id="IPR018487">
    <property type="entry name" value="Hemopexin-like_repeat"/>
</dbReference>
<keyword evidence="5" id="KW-0482">Metalloprotease</keyword>
<protein>
    <submittedName>
        <fullName evidence="6">Hemopexin repeat-containing protein</fullName>
    </submittedName>
</protein>
<dbReference type="GO" id="GO:0004222">
    <property type="term" value="F:metalloendopeptidase activity"/>
    <property type="evidence" value="ECO:0007669"/>
    <property type="project" value="TreeGrafter"/>
</dbReference>
<dbReference type="KEGG" id="nneo:PQG83_01760"/>
<keyword evidence="5" id="KW-0645">Protease</keyword>
<dbReference type="RefSeq" id="WP_312746071.1">
    <property type="nucleotide sequence ID" value="NZ_CP116968.1"/>
</dbReference>
<dbReference type="Pfam" id="PF00045">
    <property type="entry name" value="Hemopexin"/>
    <property type="match status" value="7"/>
</dbReference>
<name>A0AA96GIF4_9BACT</name>
<gene>
    <name evidence="6" type="ORF">PQG83_01760</name>
</gene>
<evidence type="ECO:0000256" key="2">
    <source>
        <dbReference type="ARBA" id="ARBA00010370"/>
    </source>
</evidence>
<organism evidence="6 7">
    <name type="scientific">Candidatus Nitrospira neomarina</name>
    <dbReference type="NCBI Taxonomy" id="3020899"/>
    <lineage>
        <taxon>Bacteria</taxon>
        <taxon>Pseudomonadati</taxon>
        <taxon>Nitrospirota</taxon>
        <taxon>Nitrospiria</taxon>
        <taxon>Nitrospirales</taxon>
        <taxon>Nitrospiraceae</taxon>
        <taxon>Nitrospira</taxon>
    </lineage>
</organism>
<evidence type="ECO:0000313" key="7">
    <source>
        <dbReference type="Proteomes" id="UP001302494"/>
    </source>
</evidence>
<dbReference type="InterPro" id="IPR000585">
    <property type="entry name" value="Hemopexin-like_dom"/>
</dbReference>
<dbReference type="CDD" id="cd00094">
    <property type="entry name" value="HX"/>
    <property type="match status" value="2"/>
</dbReference>